<proteinExistence type="predicted"/>
<protein>
    <recommendedName>
        <fullName evidence="3">Amine oxidase domain-containing protein</fullName>
    </recommendedName>
</protein>
<dbReference type="Proteomes" id="UP000261380">
    <property type="component" value="Unplaced"/>
</dbReference>
<evidence type="ECO:0000256" key="1">
    <source>
        <dbReference type="ARBA" id="ARBA00022630"/>
    </source>
</evidence>
<evidence type="ECO:0000313" key="4">
    <source>
        <dbReference type="Ensembl" id="ENSXCOP00000001263.1"/>
    </source>
</evidence>
<keyword evidence="2" id="KW-0274">FAD</keyword>
<dbReference type="InterPro" id="IPR002937">
    <property type="entry name" value="Amino_oxidase"/>
</dbReference>
<dbReference type="Ensembl" id="ENSXCOT00000001281.1">
    <property type="protein sequence ID" value="ENSXCOP00000001263.1"/>
    <property type="gene ID" value="ENSXCOG00000001034.1"/>
</dbReference>
<dbReference type="GeneTree" id="ENSGT00390000016052"/>
<dbReference type="InterPro" id="IPR040174">
    <property type="entry name" value="RNLS"/>
</dbReference>
<organism evidence="4 5">
    <name type="scientific">Xiphophorus couchianus</name>
    <name type="common">Monterrey platyfish</name>
    <dbReference type="NCBI Taxonomy" id="32473"/>
    <lineage>
        <taxon>Eukaryota</taxon>
        <taxon>Metazoa</taxon>
        <taxon>Chordata</taxon>
        <taxon>Craniata</taxon>
        <taxon>Vertebrata</taxon>
        <taxon>Euteleostomi</taxon>
        <taxon>Actinopterygii</taxon>
        <taxon>Neopterygii</taxon>
        <taxon>Teleostei</taxon>
        <taxon>Neoteleostei</taxon>
        <taxon>Acanthomorphata</taxon>
        <taxon>Ovalentaria</taxon>
        <taxon>Atherinomorphae</taxon>
        <taxon>Cyprinodontiformes</taxon>
        <taxon>Poeciliidae</taxon>
        <taxon>Poeciliinae</taxon>
        <taxon>Xiphophorus</taxon>
    </lineage>
</organism>
<dbReference type="AlphaFoldDB" id="A0A3B5KMC8"/>
<dbReference type="PANTHER" id="PTHR23357">
    <property type="entry name" value="RENALASE"/>
    <property type="match status" value="1"/>
</dbReference>
<keyword evidence="1" id="KW-0285">Flavoprotein</keyword>
<dbReference type="STRING" id="32473.ENSXCOP00000001263"/>
<reference evidence="4" key="2">
    <citation type="submission" date="2025-09" db="UniProtKB">
        <authorList>
            <consortium name="Ensembl"/>
        </authorList>
    </citation>
    <scope>IDENTIFICATION</scope>
</reference>
<dbReference type="Gene3D" id="3.90.660.10">
    <property type="match status" value="1"/>
</dbReference>
<sequence length="169" mass="18794">MRPLIVFLDIQGTLGVEVVSEGERSHLESPMLHTNLNKIFVSNFHNYPYIVSDTPGLGPSLVVHTSVPFGLEHLENDKDAIQPIILQELQRLLPDLPQPVSIKFQKWRYSQVLTSVPNCPGHMTILEQPLLICGGDAFTHSNFDGCVESALSVCRALQLLLDVKQNISL</sequence>
<name>A0A3B5KMC8_9TELE</name>
<reference evidence="4" key="1">
    <citation type="submission" date="2025-08" db="UniProtKB">
        <authorList>
            <consortium name="Ensembl"/>
        </authorList>
    </citation>
    <scope>IDENTIFICATION</scope>
</reference>
<dbReference type="GO" id="GO:0005576">
    <property type="term" value="C:extracellular region"/>
    <property type="evidence" value="ECO:0007669"/>
    <property type="project" value="TreeGrafter"/>
</dbReference>
<evidence type="ECO:0000313" key="5">
    <source>
        <dbReference type="Proteomes" id="UP000261380"/>
    </source>
</evidence>
<dbReference type="GO" id="GO:0016651">
    <property type="term" value="F:oxidoreductase activity, acting on NAD(P)H"/>
    <property type="evidence" value="ECO:0007669"/>
    <property type="project" value="InterPro"/>
</dbReference>
<accession>A0A3B5KMC8</accession>
<evidence type="ECO:0000259" key="3">
    <source>
        <dbReference type="Pfam" id="PF01593"/>
    </source>
</evidence>
<evidence type="ECO:0000256" key="2">
    <source>
        <dbReference type="ARBA" id="ARBA00022827"/>
    </source>
</evidence>
<dbReference type="PANTHER" id="PTHR23357:SF1">
    <property type="entry name" value="RENALASE"/>
    <property type="match status" value="1"/>
</dbReference>
<dbReference type="Pfam" id="PF01593">
    <property type="entry name" value="Amino_oxidase"/>
    <property type="match status" value="1"/>
</dbReference>
<feature type="domain" description="Amine oxidase" evidence="3">
    <location>
        <begin position="33"/>
        <end position="157"/>
    </location>
</feature>
<keyword evidence="5" id="KW-1185">Reference proteome</keyword>